<organism evidence="2">
    <name type="scientific">Cucumis melo</name>
    <name type="common">Muskmelon</name>
    <dbReference type="NCBI Taxonomy" id="3656"/>
    <lineage>
        <taxon>Eukaryota</taxon>
        <taxon>Viridiplantae</taxon>
        <taxon>Streptophyta</taxon>
        <taxon>Embryophyta</taxon>
        <taxon>Tracheophyta</taxon>
        <taxon>Spermatophyta</taxon>
        <taxon>Magnoliopsida</taxon>
        <taxon>eudicotyledons</taxon>
        <taxon>Gunneridae</taxon>
        <taxon>Pentapetalae</taxon>
        <taxon>rosids</taxon>
        <taxon>fabids</taxon>
        <taxon>Cucurbitales</taxon>
        <taxon>Cucurbitaceae</taxon>
        <taxon>Benincaseae</taxon>
        <taxon>Cucumis</taxon>
    </lineage>
</organism>
<dbReference type="Gene3D" id="1.20.120.430">
    <property type="entry name" value="tRNA modification GTPase MnmE domain 2"/>
    <property type="match status" value="1"/>
</dbReference>
<protein>
    <recommendedName>
        <fullName evidence="1">MnmE helical domain-containing protein</fullName>
    </recommendedName>
</protein>
<proteinExistence type="predicted"/>
<dbReference type="InterPro" id="IPR027368">
    <property type="entry name" value="MnmE_dom2"/>
</dbReference>
<dbReference type="Pfam" id="PF12631">
    <property type="entry name" value="MnmE_helical"/>
    <property type="match status" value="1"/>
</dbReference>
<sequence>SKHYVSFTACGFSTLAVFSKSDGWTEEDTILLNSILSKKKSDESCTPILLVVNKIYRAPSPNMDAMSINRDSFSKQVFTCAATGQGIQNLEMAISDLVGLNKTLTSGRRWTVNQRQCEQLLKTKEAFTRLKSSIEDELPLDFWTVDLRDAVLALGEICGEKIFQYFLQYFWQVLYW</sequence>
<dbReference type="Gene3D" id="3.40.50.300">
    <property type="entry name" value="P-loop containing nucleotide triphosphate hydrolases"/>
    <property type="match status" value="1"/>
</dbReference>
<dbReference type="Gramene" id="MELO3C027311.2.1">
    <property type="protein sequence ID" value="MELO3C027311.2.1"/>
    <property type="gene ID" value="MELO3C027311.2"/>
</dbReference>
<dbReference type="SUPFAM" id="SSF116878">
    <property type="entry name" value="TrmE connector domain"/>
    <property type="match status" value="1"/>
</dbReference>
<name>A0A9I9E210_CUCME</name>
<accession>A0A9I9E210</accession>
<evidence type="ECO:0000313" key="2">
    <source>
        <dbReference type="EnsemblPlants" id="MELO3C027311.2.1"/>
    </source>
</evidence>
<dbReference type="InterPro" id="IPR025867">
    <property type="entry name" value="MnmE_helical"/>
</dbReference>
<dbReference type="PANTHER" id="PTHR42714">
    <property type="entry name" value="TRNA MODIFICATION GTPASE GTPBP3"/>
    <property type="match status" value="1"/>
</dbReference>
<dbReference type="AlphaFoldDB" id="A0A9I9E210"/>
<dbReference type="InterPro" id="IPR027417">
    <property type="entry name" value="P-loop_NTPase"/>
</dbReference>
<dbReference type="GO" id="GO:0005829">
    <property type="term" value="C:cytosol"/>
    <property type="evidence" value="ECO:0007669"/>
    <property type="project" value="TreeGrafter"/>
</dbReference>
<dbReference type="GO" id="GO:0030488">
    <property type="term" value="P:tRNA methylation"/>
    <property type="evidence" value="ECO:0007669"/>
    <property type="project" value="TreeGrafter"/>
</dbReference>
<reference evidence="2" key="1">
    <citation type="submission" date="2023-03" db="UniProtKB">
        <authorList>
            <consortium name="EnsemblPlants"/>
        </authorList>
    </citation>
    <scope>IDENTIFICATION</scope>
</reference>
<dbReference type="GO" id="GO:0002098">
    <property type="term" value="P:tRNA wobble uridine modification"/>
    <property type="evidence" value="ECO:0007669"/>
    <property type="project" value="TreeGrafter"/>
</dbReference>
<dbReference type="SUPFAM" id="SSF52540">
    <property type="entry name" value="P-loop containing nucleoside triphosphate hydrolases"/>
    <property type="match status" value="1"/>
</dbReference>
<feature type="domain" description="MnmE helical" evidence="1">
    <location>
        <begin position="69"/>
        <end position="161"/>
    </location>
</feature>
<dbReference type="EnsemblPlants" id="MELO3C027311.2.1">
    <property type="protein sequence ID" value="MELO3C027311.2.1"/>
    <property type="gene ID" value="MELO3C027311.2"/>
</dbReference>
<dbReference type="PANTHER" id="PTHR42714:SF2">
    <property type="entry name" value="TRNA MODIFICATION GTPASE GTPBP3, MITOCHONDRIAL"/>
    <property type="match status" value="1"/>
</dbReference>
<evidence type="ECO:0000259" key="1">
    <source>
        <dbReference type="Pfam" id="PF12631"/>
    </source>
</evidence>